<dbReference type="HAMAP" id="MF_00676">
    <property type="entry name" value="UPF0260"/>
    <property type="match status" value="1"/>
</dbReference>
<comment type="caution">
    <text evidence="2">The sequence shown here is derived from an EMBL/GenBank/DDBJ whole genome shotgun (WGS) entry which is preliminary data.</text>
</comment>
<evidence type="ECO:0000313" key="2">
    <source>
        <dbReference type="EMBL" id="ROP81037.1"/>
    </source>
</evidence>
<dbReference type="PANTHER" id="PTHR37421">
    <property type="entry name" value="UPF0260 PROTEIN YCGN"/>
    <property type="match status" value="1"/>
</dbReference>
<evidence type="ECO:0000256" key="1">
    <source>
        <dbReference type="HAMAP-Rule" id="MF_00676"/>
    </source>
</evidence>
<dbReference type="PANTHER" id="PTHR37421:SF1">
    <property type="entry name" value="UPF0260 PROTEIN YCGN"/>
    <property type="match status" value="1"/>
</dbReference>
<dbReference type="AlphaFoldDB" id="A0A3N1KNW5"/>
<protein>
    <recommendedName>
        <fullName evidence="1">UPF0260 protein EDC65_5372</fullName>
    </recommendedName>
</protein>
<evidence type="ECO:0000313" key="3">
    <source>
        <dbReference type="Proteomes" id="UP000278222"/>
    </source>
</evidence>
<accession>A0A3N1KNW5</accession>
<dbReference type="OrthoDB" id="9786855at2"/>
<dbReference type="NCBIfam" id="NF003507">
    <property type="entry name" value="PRK05170.2-5"/>
    <property type="match status" value="1"/>
</dbReference>
<organism evidence="2 3">
    <name type="scientific">Stella humosa</name>
    <dbReference type="NCBI Taxonomy" id="94"/>
    <lineage>
        <taxon>Bacteria</taxon>
        <taxon>Pseudomonadati</taxon>
        <taxon>Pseudomonadota</taxon>
        <taxon>Alphaproteobacteria</taxon>
        <taxon>Rhodospirillales</taxon>
        <taxon>Stellaceae</taxon>
        <taxon>Stella</taxon>
    </lineage>
</organism>
<dbReference type="Pfam" id="PF03692">
    <property type="entry name" value="CxxCxxCC"/>
    <property type="match status" value="1"/>
</dbReference>
<gene>
    <name evidence="2" type="ORF">EDC65_5372</name>
</gene>
<dbReference type="EMBL" id="RJKX01000019">
    <property type="protein sequence ID" value="ROP81037.1"/>
    <property type="molecule type" value="Genomic_DNA"/>
</dbReference>
<comment type="similarity">
    <text evidence="1">Belongs to the UPF0260 family.</text>
</comment>
<name>A0A3N1KNW5_9PROT</name>
<dbReference type="InterPro" id="IPR005358">
    <property type="entry name" value="Puta_zinc/iron-chelating_dom"/>
</dbReference>
<dbReference type="NCBIfam" id="NF003501">
    <property type="entry name" value="PRK05170.1-5"/>
    <property type="match status" value="1"/>
</dbReference>
<proteinExistence type="inferred from homology"/>
<dbReference type="InterPro" id="IPR008228">
    <property type="entry name" value="UCP006173"/>
</dbReference>
<keyword evidence="3" id="KW-1185">Reference proteome</keyword>
<dbReference type="Proteomes" id="UP000278222">
    <property type="component" value="Unassembled WGS sequence"/>
</dbReference>
<dbReference type="RefSeq" id="WP_123695510.1">
    <property type="nucleotide sequence ID" value="NZ_AP019700.1"/>
</dbReference>
<sequence>MTPPDSPADPAPFWKTKRLGQMTPAEWESLCDGCGRCCLLKFYEPEEDRYLFTDVACRLLDLETCRCSSYATRQSIVKDCIKLTPRNIRRLRWVPPTCAYRLVAEGRDLYWWHPLVSGDPETVHAAGISARGRIVSETGVPEEALEERIVAWPSERP</sequence>
<reference evidence="2 3" key="1">
    <citation type="submission" date="2018-11" db="EMBL/GenBank/DDBJ databases">
        <title>Genomic Encyclopedia of Type Strains, Phase IV (KMG-IV): sequencing the most valuable type-strain genomes for metagenomic binning, comparative biology and taxonomic classification.</title>
        <authorList>
            <person name="Goeker M."/>
        </authorList>
    </citation>
    <scope>NUCLEOTIDE SEQUENCE [LARGE SCALE GENOMIC DNA]</scope>
    <source>
        <strain evidence="2 3">DSM 5900</strain>
    </source>
</reference>
<dbReference type="PIRSF" id="PIRSF006173">
    <property type="entry name" value="UCP006173"/>
    <property type="match status" value="1"/>
</dbReference>